<feature type="compositionally biased region" description="Low complexity" evidence="1">
    <location>
        <begin position="12"/>
        <end position="21"/>
    </location>
</feature>
<dbReference type="EMBL" id="PGGS01000016">
    <property type="protein sequence ID" value="PNH12035.1"/>
    <property type="molecule type" value="Genomic_DNA"/>
</dbReference>
<sequence>MGSAKRASGRCSSHSVSNVSSMPRIVGPFGGQSGGVAAVAGGLVHLPYGMRGPFTLHRPRTSPV</sequence>
<keyword evidence="3" id="KW-1185">Reference proteome</keyword>
<reference evidence="2 3" key="1">
    <citation type="journal article" date="2017" name="Mol. Biol. Evol.">
        <title>The 4-celled Tetrabaena socialis nuclear genome reveals the essential components for genetic control of cell number at the origin of multicellularity in the volvocine lineage.</title>
        <authorList>
            <person name="Featherston J."/>
            <person name="Arakaki Y."/>
            <person name="Hanschen E.R."/>
            <person name="Ferris P.J."/>
            <person name="Michod R.E."/>
            <person name="Olson B.J.S.C."/>
            <person name="Nozaki H."/>
            <person name="Durand P.M."/>
        </authorList>
    </citation>
    <scope>NUCLEOTIDE SEQUENCE [LARGE SCALE GENOMIC DNA]</scope>
    <source>
        <strain evidence="2 3">NIES-571</strain>
    </source>
</reference>
<organism evidence="2 3">
    <name type="scientific">Tetrabaena socialis</name>
    <dbReference type="NCBI Taxonomy" id="47790"/>
    <lineage>
        <taxon>Eukaryota</taxon>
        <taxon>Viridiplantae</taxon>
        <taxon>Chlorophyta</taxon>
        <taxon>core chlorophytes</taxon>
        <taxon>Chlorophyceae</taxon>
        <taxon>CS clade</taxon>
        <taxon>Chlamydomonadales</taxon>
        <taxon>Tetrabaenaceae</taxon>
        <taxon>Tetrabaena</taxon>
    </lineage>
</organism>
<dbReference type="AlphaFoldDB" id="A0A2J8AHM9"/>
<gene>
    <name evidence="2" type="ORF">TSOC_001057</name>
</gene>
<protein>
    <submittedName>
        <fullName evidence="2">Uncharacterized protein</fullName>
    </submittedName>
</protein>
<evidence type="ECO:0000256" key="1">
    <source>
        <dbReference type="SAM" id="MobiDB-lite"/>
    </source>
</evidence>
<proteinExistence type="predicted"/>
<name>A0A2J8AHM9_9CHLO</name>
<dbReference type="Proteomes" id="UP000236333">
    <property type="component" value="Unassembled WGS sequence"/>
</dbReference>
<accession>A0A2J8AHM9</accession>
<comment type="caution">
    <text evidence="2">The sequence shown here is derived from an EMBL/GenBank/DDBJ whole genome shotgun (WGS) entry which is preliminary data.</text>
</comment>
<evidence type="ECO:0000313" key="3">
    <source>
        <dbReference type="Proteomes" id="UP000236333"/>
    </source>
</evidence>
<feature type="region of interest" description="Disordered" evidence="1">
    <location>
        <begin position="1"/>
        <end position="24"/>
    </location>
</feature>
<evidence type="ECO:0000313" key="2">
    <source>
        <dbReference type="EMBL" id="PNH12035.1"/>
    </source>
</evidence>